<evidence type="ECO:0000313" key="3">
    <source>
        <dbReference type="Proteomes" id="UP000545761"/>
    </source>
</evidence>
<feature type="region of interest" description="Disordered" evidence="1">
    <location>
        <begin position="270"/>
        <end position="295"/>
    </location>
</feature>
<comment type="caution">
    <text evidence="2">The sequence shown here is derived from an EMBL/GenBank/DDBJ whole genome shotgun (WGS) entry which is preliminary data.</text>
</comment>
<organism evidence="2 3">
    <name type="scientific">Streptomyces himalayensis subsp. himalayensis</name>
    <dbReference type="NCBI Taxonomy" id="2756131"/>
    <lineage>
        <taxon>Bacteria</taxon>
        <taxon>Bacillati</taxon>
        <taxon>Actinomycetota</taxon>
        <taxon>Actinomycetes</taxon>
        <taxon>Kitasatosporales</taxon>
        <taxon>Streptomycetaceae</taxon>
        <taxon>Streptomyces</taxon>
        <taxon>Streptomyces himalayensis</taxon>
    </lineage>
</organism>
<proteinExistence type="predicted"/>
<gene>
    <name evidence="2" type="ORF">H1D24_32955</name>
</gene>
<dbReference type="Proteomes" id="UP000545761">
    <property type="component" value="Unassembled WGS sequence"/>
</dbReference>
<sequence>MRLTDLLHPHLDGIRTVVDATGGALRMEPYLHLPEGVALRHGAQPVGEGELVLLSYGPAPAMHGTEADCLAVLQRMRPGGRGLIVFGHREAELPYHRLLDALVAHRCQVLRAASLDYVHLHAGAVFARTDELLPSYDWFGHPVPSDGLPTALRIAGEYVLADLVSRSLRARVLDLERAAEEAGHTRDTARDDGLAERLAAAEREKEQLATSLRRARDRVGLLESRVAMLEGSTSLRVGRALVAAARSPRRSGVRLPGELYELWRGRRTKGGAARSAPKARAQGAPASGAVARTDVPPDGRMYLTHRALSVAPRDRLVIAGVLTDRTAEDFAADAVVNRLLPHDGRLLVEHTDPDAVVVQLSACTGSGPWSLAGTALAPDLDRRMAELLAQAKASGHAAVLWRDAPASAAPGLARLAWDAVLDADTGVRLARLDPATDGRDRLRKAFHQDSTRVRLARLAQLVGGPDPLDARRVTVRAAPRNPADVGRLVAQVLGQLHRPAEVVVPDPAGLALDELEASGVAVSSGTPTAPWVADWTDLTEDRPDTLLLDLMCAQEYSGADAVGHTPAHDDYTFVPMLHPALVRRSLLLSDTPPDSWSSRGYRLFAVRGKEPS</sequence>
<reference evidence="2 3" key="1">
    <citation type="submission" date="2020-07" db="EMBL/GenBank/DDBJ databases">
        <title>Streptomyces isolated from Indian soil.</title>
        <authorList>
            <person name="Mandal S."/>
            <person name="Maiti P.K."/>
        </authorList>
    </citation>
    <scope>NUCLEOTIDE SEQUENCE [LARGE SCALE GENOMIC DNA]</scope>
    <source>
        <strain evidence="2 3">PSKA28</strain>
    </source>
</reference>
<dbReference type="AlphaFoldDB" id="A0A7W0DU29"/>
<evidence type="ECO:0000313" key="2">
    <source>
        <dbReference type="EMBL" id="MBA2950469.1"/>
    </source>
</evidence>
<name>A0A7W0DU29_9ACTN</name>
<dbReference type="RefSeq" id="WP_181661393.1">
    <property type="nucleotide sequence ID" value="NZ_JACEHE010000028.1"/>
</dbReference>
<accession>A0A7W0DU29</accession>
<evidence type="ECO:0000256" key="1">
    <source>
        <dbReference type="SAM" id="MobiDB-lite"/>
    </source>
</evidence>
<protein>
    <submittedName>
        <fullName evidence="2">Uncharacterized protein</fullName>
    </submittedName>
</protein>
<dbReference type="EMBL" id="JACEHE010000028">
    <property type="protein sequence ID" value="MBA2950469.1"/>
    <property type="molecule type" value="Genomic_DNA"/>
</dbReference>